<dbReference type="PRINTS" id="PR00344">
    <property type="entry name" value="BCTRLSENSOR"/>
</dbReference>
<dbReference type="CDD" id="cd00075">
    <property type="entry name" value="HATPase"/>
    <property type="match status" value="1"/>
</dbReference>
<dbReference type="GO" id="GO:0005524">
    <property type="term" value="F:ATP binding"/>
    <property type="evidence" value="ECO:0007669"/>
    <property type="project" value="UniProtKB-KW"/>
</dbReference>
<dbReference type="Gene3D" id="1.10.287.130">
    <property type="match status" value="1"/>
</dbReference>
<keyword evidence="5" id="KW-0808">Transferase</keyword>
<dbReference type="InterPro" id="IPR036890">
    <property type="entry name" value="HATPase_C_sf"/>
</dbReference>
<comment type="catalytic activity">
    <reaction evidence="1">
        <text>ATP + protein L-histidine = ADP + protein N-phospho-L-histidine.</text>
        <dbReference type="EC" id="2.7.13.3"/>
    </reaction>
</comment>
<dbReference type="InterPro" id="IPR004358">
    <property type="entry name" value="Sig_transdc_His_kin-like_C"/>
</dbReference>
<dbReference type="Pfam" id="PF02518">
    <property type="entry name" value="HATPase_c"/>
    <property type="match status" value="1"/>
</dbReference>
<dbReference type="Gene3D" id="3.30.565.10">
    <property type="entry name" value="Histidine kinase-like ATPase, C-terminal domain"/>
    <property type="match status" value="1"/>
</dbReference>
<feature type="region of interest" description="Disordered" evidence="9">
    <location>
        <begin position="376"/>
        <end position="482"/>
    </location>
</feature>
<dbReference type="PANTHER" id="PTHR45453:SF1">
    <property type="entry name" value="PHOSPHATE REGULON SENSOR PROTEIN PHOR"/>
    <property type="match status" value="1"/>
</dbReference>
<evidence type="ECO:0000259" key="10">
    <source>
        <dbReference type="PROSITE" id="PS50109"/>
    </source>
</evidence>
<comment type="subcellular location">
    <subcellularLocation>
        <location evidence="2">Cell membrane</location>
    </subcellularLocation>
</comment>
<dbReference type="SUPFAM" id="SSF47384">
    <property type="entry name" value="Homodimeric domain of signal transducing histidine kinase"/>
    <property type="match status" value="1"/>
</dbReference>
<dbReference type="PANTHER" id="PTHR45453">
    <property type="entry name" value="PHOSPHATE REGULON SENSOR PROTEIN PHOR"/>
    <property type="match status" value="1"/>
</dbReference>
<gene>
    <name evidence="11" type="ORF">LQ327_04705</name>
</gene>
<organism evidence="11 12">
    <name type="scientific">Actinomycetospora endophytica</name>
    <dbReference type="NCBI Taxonomy" id="2291215"/>
    <lineage>
        <taxon>Bacteria</taxon>
        <taxon>Bacillati</taxon>
        <taxon>Actinomycetota</taxon>
        <taxon>Actinomycetes</taxon>
        <taxon>Pseudonocardiales</taxon>
        <taxon>Pseudonocardiaceae</taxon>
        <taxon>Actinomycetospora</taxon>
    </lineage>
</organism>
<evidence type="ECO:0000256" key="7">
    <source>
        <dbReference type="ARBA" id="ARBA00023012"/>
    </source>
</evidence>
<keyword evidence="7" id="KW-0902">Two-component regulatory system</keyword>
<proteinExistence type="predicted"/>
<evidence type="ECO:0000256" key="2">
    <source>
        <dbReference type="ARBA" id="ARBA00004236"/>
    </source>
</evidence>
<dbReference type="EC" id="2.7.13.3" evidence="3"/>
<evidence type="ECO:0000256" key="5">
    <source>
        <dbReference type="ARBA" id="ARBA00022679"/>
    </source>
</evidence>
<keyword evidence="4" id="KW-0597">Phosphoprotein</keyword>
<feature type="compositionally biased region" description="Basic and acidic residues" evidence="9">
    <location>
        <begin position="402"/>
        <end position="412"/>
    </location>
</feature>
<keyword evidence="6" id="KW-0418">Kinase</keyword>
<evidence type="ECO:0000256" key="4">
    <source>
        <dbReference type="ARBA" id="ARBA00022553"/>
    </source>
</evidence>
<feature type="compositionally biased region" description="Basic and acidic residues" evidence="9">
    <location>
        <begin position="418"/>
        <end position="432"/>
    </location>
</feature>
<sequence length="482" mass="49889">MAVPAYVTVLAAVLAAVVGVVVGAAGVQWKARSKRAAVVAAGPTVAELLARIVRRSHTGLAVINRFGDVVLSNDRAEVLGAVVDARPEGRVAEAAATVSARGGTAEIDLSPPTSSRRSPQSVIARLGPLGDGFVVVEASDTSAAVRLEAVRRDFVANVGHELKTPVGAMAVLAEAVLDADDPVEVTRFATKILHESRRMGALVTELIELSRLQGADPLPELEPVAVDDVVREAVERARVSAETAGTDLALDAPSGLEVAGSSTLLVTALANLLENAVAYSPTGSSVSVRRRRVRGTGGAGSVEISVTDRGIGIAPDHQERVFERFFRVDPARSRATGGTGLGLAIVKHVAANHGGEVRVWSEPGVGSTFTLRLPAPAGGAADDSGSPRAGAPVPTPVDGALDDPRRPADRPRSALVERSTERPAERPTERPAARPAEQPVAGADETSDDEVDDDEAMDPPEPPAPSPPRTPTSVTVGPDEQR</sequence>
<evidence type="ECO:0000313" key="12">
    <source>
        <dbReference type="Proteomes" id="UP001199469"/>
    </source>
</evidence>
<protein>
    <recommendedName>
        <fullName evidence="8">Sensor-like histidine kinase SenX3</fullName>
        <ecNumber evidence="3">2.7.13.3</ecNumber>
    </recommendedName>
</protein>
<dbReference type="InterPro" id="IPR003594">
    <property type="entry name" value="HATPase_dom"/>
</dbReference>
<keyword evidence="12" id="KW-1185">Reference proteome</keyword>
<dbReference type="SUPFAM" id="SSF55874">
    <property type="entry name" value="ATPase domain of HSP90 chaperone/DNA topoisomerase II/histidine kinase"/>
    <property type="match status" value="1"/>
</dbReference>
<reference evidence="11 12" key="1">
    <citation type="submission" date="2021-11" db="EMBL/GenBank/DDBJ databases">
        <title>Draft genome sequence of Actinomycetospora sp. SF1 isolated from the rhizosphere soil.</title>
        <authorList>
            <person name="Duangmal K."/>
            <person name="Chantavorakit T."/>
        </authorList>
    </citation>
    <scope>NUCLEOTIDE SEQUENCE [LARGE SCALE GENOMIC DNA]</scope>
    <source>
        <strain evidence="11 12">TBRC 5722</strain>
    </source>
</reference>
<accession>A0ABS8P359</accession>
<feature type="compositionally biased region" description="Pro residues" evidence="9">
    <location>
        <begin position="459"/>
        <end position="470"/>
    </location>
</feature>
<dbReference type="SMART" id="SM00388">
    <property type="entry name" value="HisKA"/>
    <property type="match status" value="1"/>
</dbReference>
<evidence type="ECO:0000256" key="9">
    <source>
        <dbReference type="SAM" id="MobiDB-lite"/>
    </source>
</evidence>
<evidence type="ECO:0000256" key="1">
    <source>
        <dbReference type="ARBA" id="ARBA00000085"/>
    </source>
</evidence>
<dbReference type="Proteomes" id="UP001199469">
    <property type="component" value="Unassembled WGS sequence"/>
</dbReference>
<feature type="domain" description="Histidine kinase" evidence="10">
    <location>
        <begin position="157"/>
        <end position="377"/>
    </location>
</feature>
<dbReference type="EMBL" id="JAJNDB010000001">
    <property type="protein sequence ID" value="MCD2192689.1"/>
    <property type="molecule type" value="Genomic_DNA"/>
</dbReference>
<keyword evidence="11" id="KW-0547">Nucleotide-binding</keyword>
<name>A0ABS8P359_9PSEU</name>
<evidence type="ECO:0000256" key="6">
    <source>
        <dbReference type="ARBA" id="ARBA00022777"/>
    </source>
</evidence>
<feature type="compositionally biased region" description="Acidic residues" evidence="9">
    <location>
        <begin position="445"/>
        <end position="458"/>
    </location>
</feature>
<dbReference type="InterPro" id="IPR036097">
    <property type="entry name" value="HisK_dim/P_sf"/>
</dbReference>
<dbReference type="PROSITE" id="PS50109">
    <property type="entry name" value="HIS_KIN"/>
    <property type="match status" value="1"/>
</dbReference>
<dbReference type="Pfam" id="PF00512">
    <property type="entry name" value="HisKA"/>
    <property type="match status" value="1"/>
</dbReference>
<dbReference type="InterPro" id="IPR050351">
    <property type="entry name" value="BphY/WalK/GraS-like"/>
</dbReference>
<dbReference type="SMART" id="SM00387">
    <property type="entry name" value="HATPase_c"/>
    <property type="match status" value="1"/>
</dbReference>
<dbReference type="RefSeq" id="WP_230730363.1">
    <property type="nucleotide sequence ID" value="NZ_JAJNDB010000001.1"/>
</dbReference>
<evidence type="ECO:0000313" key="11">
    <source>
        <dbReference type="EMBL" id="MCD2192689.1"/>
    </source>
</evidence>
<dbReference type="InterPro" id="IPR005467">
    <property type="entry name" value="His_kinase_dom"/>
</dbReference>
<keyword evidence="11" id="KW-0067">ATP-binding</keyword>
<evidence type="ECO:0000256" key="8">
    <source>
        <dbReference type="ARBA" id="ARBA00039401"/>
    </source>
</evidence>
<dbReference type="InterPro" id="IPR003661">
    <property type="entry name" value="HisK_dim/P_dom"/>
</dbReference>
<feature type="compositionally biased region" description="Low complexity" evidence="9">
    <location>
        <begin position="376"/>
        <end position="391"/>
    </location>
</feature>
<dbReference type="CDD" id="cd00082">
    <property type="entry name" value="HisKA"/>
    <property type="match status" value="1"/>
</dbReference>
<evidence type="ECO:0000256" key="3">
    <source>
        <dbReference type="ARBA" id="ARBA00012438"/>
    </source>
</evidence>
<comment type="caution">
    <text evidence="11">The sequence shown here is derived from an EMBL/GenBank/DDBJ whole genome shotgun (WGS) entry which is preliminary data.</text>
</comment>